<evidence type="ECO:0000256" key="1">
    <source>
        <dbReference type="SAM" id="MobiDB-lite"/>
    </source>
</evidence>
<dbReference type="EMBL" id="GIBP01001252">
    <property type="protein sequence ID" value="NDV30221.1"/>
    <property type="molecule type" value="Transcribed_RNA"/>
</dbReference>
<organism evidence="3">
    <name type="scientific">Arcella intermedia</name>
    <dbReference type="NCBI Taxonomy" id="1963864"/>
    <lineage>
        <taxon>Eukaryota</taxon>
        <taxon>Amoebozoa</taxon>
        <taxon>Tubulinea</taxon>
        <taxon>Elardia</taxon>
        <taxon>Arcellinida</taxon>
        <taxon>Sphaerothecina</taxon>
        <taxon>Arcellidae</taxon>
        <taxon>Arcella</taxon>
    </lineage>
</organism>
<name>A0A6B2KZX0_9EUKA</name>
<dbReference type="PANTHER" id="PTHR12436:SF4">
    <property type="entry name" value="LEUKOCYTE RECEPTOR CLUSTER MEMBER 8"/>
    <property type="match status" value="1"/>
</dbReference>
<proteinExistence type="predicted"/>
<evidence type="ECO:0000313" key="3">
    <source>
        <dbReference type="EMBL" id="NDV30221.1"/>
    </source>
</evidence>
<feature type="domain" description="SAC3/GANP/THP3 conserved" evidence="2">
    <location>
        <begin position="225"/>
        <end position="444"/>
    </location>
</feature>
<feature type="region of interest" description="Disordered" evidence="1">
    <location>
        <begin position="173"/>
        <end position="194"/>
    </location>
</feature>
<sequence>MLPVAQPSKAKEVPQKKNTSWNEATTNEELEAAKTEDTKKPKSKDWPPALCAYAERAFAQYTDEYSKSKVEEKLRKMIMKCYQNNTLFTADWDNETLPTADEDEKITYTKSKWTLGAPVAKAAPLNNRKKVLKIEENSEDFIPVQDVPAYPPVPTISDSKTIAKRKMRFANSVGESDNDTTNENNGIKSESVPKPRFKVPKSIFSSNESTWEDMTVVGTCQKLEKTYLRLTSAPDPSVVRPEPVLKQALEMVKDRWKKNEDWQWCCEQMKSIRQDLTVQQIKNTFTVQVYEHHARLCLENNDIGEYNQCQSQLLSLYKMKIPGARMEFIAYRILYSLYENNPLNANRMLAELTTEMKKDPGVIHALMVRKAFAIRNYHAFFKLYETAPNMGQYIMEFIFDKFRFEALVKFAKIYRPNVEVSYICKELAFESEEECLSFLKERGCVLVQLNKKWLILCKESFVGLERWEREYREKHRLEVEDVI</sequence>
<feature type="region of interest" description="Disordered" evidence="1">
    <location>
        <begin position="1"/>
        <end position="46"/>
    </location>
</feature>
<feature type="compositionally biased region" description="Basic and acidic residues" evidence="1">
    <location>
        <begin position="31"/>
        <end position="45"/>
    </location>
</feature>
<feature type="compositionally biased region" description="Polar residues" evidence="1">
    <location>
        <begin position="173"/>
        <end position="188"/>
    </location>
</feature>
<reference evidence="3" key="1">
    <citation type="journal article" date="2020" name="J. Eukaryot. Microbiol.">
        <title>De novo Sequencing, Assembly and Annotation of the Transcriptome for the Free-Living Testate Amoeba Arcella intermedia.</title>
        <authorList>
            <person name="Ribeiro G.M."/>
            <person name="Porfirio-Sousa A.L."/>
            <person name="Maurer-Alcala X.X."/>
            <person name="Katz L.A."/>
            <person name="Lahr D.J.G."/>
        </authorList>
    </citation>
    <scope>NUCLEOTIDE SEQUENCE</scope>
</reference>
<dbReference type="GO" id="GO:0005634">
    <property type="term" value="C:nucleus"/>
    <property type="evidence" value="ECO:0007669"/>
    <property type="project" value="TreeGrafter"/>
</dbReference>
<protein>
    <recommendedName>
        <fullName evidence="2">SAC3/GANP/THP3 conserved domain-containing protein</fullName>
    </recommendedName>
</protein>
<dbReference type="InterPro" id="IPR005062">
    <property type="entry name" value="SAC3/GANP/THP3_conserved"/>
</dbReference>
<dbReference type="Pfam" id="PF03399">
    <property type="entry name" value="SAC3_GANP"/>
    <property type="match status" value="1"/>
</dbReference>
<dbReference type="AlphaFoldDB" id="A0A6B2KZX0"/>
<dbReference type="InterPro" id="IPR045107">
    <property type="entry name" value="SAC3/GANP/THP3"/>
</dbReference>
<dbReference type="PANTHER" id="PTHR12436">
    <property type="entry name" value="80 KDA MCM3-ASSOCIATED PROTEIN"/>
    <property type="match status" value="1"/>
</dbReference>
<evidence type="ECO:0000259" key="2">
    <source>
        <dbReference type="Pfam" id="PF03399"/>
    </source>
</evidence>
<dbReference type="Gene3D" id="1.25.40.990">
    <property type="match status" value="1"/>
</dbReference>
<accession>A0A6B2KZX0</accession>